<comment type="caution">
    <text evidence="1">The sequence shown here is derived from an EMBL/GenBank/DDBJ whole genome shotgun (WGS) entry which is preliminary data.</text>
</comment>
<dbReference type="EMBL" id="BMAW01058575">
    <property type="protein sequence ID" value="GFT16942.1"/>
    <property type="molecule type" value="Genomic_DNA"/>
</dbReference>
<evidence type="ECO:0000313" key="1">
    <source>
        <dbReference type="EMBL" id="GFT16942.1"/>
    </source>
</evidence>
<organism evidence="1 2">
    <name type="scientific">Nephila pilipes</name>
    <name type="common">Giant wood spider</name>
    <name type="synonym">Nephila maculata</name>
    <dbReference type="NCBI Taxonomy" id="299642"/>
    <lineage>
        <taxon>Eukaryota</taxon>
        <taxon>Metazoa</taxon>
        <taxon>Ecdysozoa</taxon>
        <taxon>Arthropoda</taxon>
        <taxon>Chelicerata</taxon>
        <taxon>Arachnida</taxon>
        <taxon>Araneae</taxon>
        <taxon>Araneomorphae</taxon>
        <taxon>Entelegynae</taxon>
        <taxon>Araneoidea</taxon>
        <taxon>Nephilidae</taxon>
        <taxon>Nephila</taxon>
    </lineage>
</organism>
<reference evidence="1" key="1">
    <citation type="submission" date="2020-08" db="EMBL/GenBank/DDBJ databases">
        <title>Multicomponent nature underlies the extraordinary mechanical properties of spider dragline silk.</title>
        <authorList>
            <person name="Kono N."/>
            <person name="Nakamura H."/>
            <person name="Mori M."/>
            <person name="Yoshida Y."/>
            <person name="Ohtoshi R."/>
            <person name="Malay A.D."/>
            <person name="Moran D.A.P."/>
            <person name="Tomita M."/>
            <person name="Numata K."/>
            <person name="Arakawa K."/>
        </authorList>
    </citation>
    <scope>NUCLEOTIDE SEQUENCE</scope>
</reference>
<proteinExistence type="predicted"/>
<evidence type="ECO:0000313" key="2">
    <source>
        <dbReference type="Proteomes" id="UP000887013"/>
    </source>
</evidence>
<accession>A0A8X6NJS3</accession>
<gene>
    <name evidence="1" type="ORF">NPIL_185881</name>
</gene>
<keyword evidence="2" id="KW-1185">Reference proteome</keyword>
<dbReference type="Proteomes" id="UP000887013">
    <property type="component" value="Unassembled WGS sequence"/>
</dbReference>
<sequence>MDPKRGPCIPYIGFFFKGVYAAHPPYETLLLMLSMMEKVLSSISFYQIISFNHLRVWPNMQLLLEPCPEQDLKGLGSFNFMVFKELEP</sequence>
<protein>
    <submittedName>
        <fullName evidence="1">Uncharacterized protein</fullName>
    </submittedName>
</protein>
<dbReference type="AlphaFoldDB" id="A0A8X6NJS3"/>
<name>A0A8X6NJS3_NEPPI</name>